<feature type="binding site" evidence="9">
    <location>
        <position position="387"/>
    </location>
    <ligand>
        <name>Mg(2+)</name>
        <dbReference type="ChEBI" id="CHEBI:18420"/>
    </ligand>
</feature>
<keyword evidence="8 9" id="KW-0460">Magnesium</keyword>
<accession>A0A850PGZ6</accession>
<dbReference type="Proteomes" id="UP000585665">
    <property type="component" value="Unassembled WGS sequence"/>
</dbReference>
<evidence type="ECO:0000256" key="2">
    <source>
        <dbReference type="ARBA" id="ARBA00022490"/>
    </source>
</evidence>
<evidence type="ECO:0000256" key="5">
    <source>
        <dbReference type="ARBA" id="ARBA00022741"/>
    </source>
</evidence>
<keyword evidence="12" id="KW-1185">Reference proteome</keyword>
<comment type="catalytic activity">
    <reaction evidence="9">
        <text>acetate + ATP = acetyl phosphate + ADP</text>
        <dbReference type="Rhea" id="RHEA:11352"/>
        <dbReference type="ChEBI" id="CHEBI:22191"/>
        <dbReference type="ChEBI" id="CHEBI:30089"/>
        <dbReference type="ChEBI" id="CHEBI:30616"/>
        <dbReference type="ChEBI" id="CHEBI:456216"/>
        <dbReference type="EC" id="2.7.2.1"/>
    </reaction>
</comment>
<feature type="active site" description="Proton donor/acceptor" evidence="9">
    <location>
        <position position="157"/>
    </location>
</feature>
<dbReference type="Pfam" id="PF00871">
    <property type="entry name" value="Acetate_kinase"/>
    <property type="match status" value="1"/>
</dbReference>
<dbReference type="GO" id="GO:0005524">
    <property type="term" value="F:ATP binding"/>
    <property type="evidence" value="ECO:0007669"/>
    <property type="project" value="UniProtKB-KW"/>
</dbReference>
<dbReference type="NCBIfam" id="TIGR00016">
    <property type="entry name" value="ackA"/>
    <property type="match status" value="1"/>
</dbReference>
<keyword evidence="5 9" id="KW-0547">Nucleotide-binding</keyword>
<feature type="binding site" evidence="9">
    <location>
        <begin position="290"/>
        <end position="292"/>
    </location>
    <ligand>
        <name>ATP</name>
        <dbReference type="ChEBI" id="CHEBI:30616"/>
    </ligand>
</feature>
<keyword evidence="3 9" id="KW-0808">Transferase</keyword>
<dbReference type="InterPro" id="IPR043129">
    <property type="entry name" value="ATPase_NBD"/>
</dbReference>
<name>A0A850PGZ6_9PROT</name>
<feature type="binding site" evidence="9">
    <location>
        <position position="22"/>
    </location>
    <ligand>
        <name>ATP</name>
        <dbReference type="ChEBI" id="CHEBI:30616"/>
    </ligand>
</feature>
<dbReference type="PANTHER" id="PTHR21060">
    <property type="entry name" value="ACETATE KINASE"/>
    <property type="match status" value="1"/>
</dbReference>
<evidence type="ECO:0000256" key="8">
    <source>
        <dbReference type="ARBA" id="ARBA00022842"/>
    </source>
</evidence>
<feature type="site" description="Transition state stabilizer" evidence="9">
    <location>
        <position position="248"/>
    </location>
</feature>
<comment type="subunit">
    <text evidence="9">Homodimer.</text>
</comment>
<keyword evidence="7 9" id="KW-0067">ATP-binding</keyword>
<evidence type="ECO:0000256" key="1">
    <source>
        <dbReference type="ARBA" id="ARBA00008748"/>
    </source>
</evidence>
<feature type="binding site" evidence="9">
    <location>
        <begin position="336"/>
        <end position="340"/>
    </location>
    <ligand>
        <name>ATP</name>
        <dbReference type="ChEBI" id="CHEBI:30616"/>
    </ligand>
</feature>
<dbReference type="AlphaFoldDB" id="A0A850PGZ6"/>
<dbReference type="PROSITE" id="PS01075">
    <property type="entry name" value="ACETATE_KINASE_1"/>
    <property type="match status" value="1"/>
</dbReference>
<feature type="binding site" evidence="9">
    <location>
        <position position="15"/>
    </location>
    <ligand>
        <name>Mg(2+)</name>
        <dbReference type="ChEBI" id="CHEBI:18420"/>
    </ligand>
</feature>
<dbReference type="PRINTS" id="PR00471">
    <property type="entry name" value="ACETATEKNASE"/>
</dbReference>
<dbReference type="InterPro" id="IPR004372">
    <property type="entry name" value="Ac/propionate_kinase"/>
</dbReference>
<dbReference type="GO" id="GO:0000287">
    <property type="term" value="F:magnesium ion binding"/>
    <property type="evidence" value="ECO:0007669"/>
    <property type="project" value="UniProtKB-UniRule"/>
</dbReference>
<evidence type="ECO:0000313" key="11">
    <source>
        <dbReference type="EMBL" id="NVN41506.1"/>
    </source>
</evidence>
<dbReference type="HAMAP" id="MF_00020">
    <property type="entry name" value="Acetate_kinase"/>
    <property type="match status" value="1"/>
</dbReference>
<organism evidence="11 12">
    <name type="scientific">Ameyamaea chiangmaiensis</name>
    <dbReference type="NCBI Taxonomy" id="442969"/>
    <lineage>
        <taxon>Bacteria</taxon>
        <taxon>Pseudomonadati</taxon>
        <taxon>Pseudomonadota</taxon>
        <taxon>Alphaproteobacteria</taxon>
        <taxon>Acetobacterales</taxon>
        <taxon>Acetobacteraceae</taxon>
        <taxon>Ameyamaea</taxon>
    </lineage>
</organism>
<keyword evidence="4 9" id="KW-0479">Metal-binding</keyword>
<dbReference type="PANTHER" id="PTHR21060:SF21">
    <property type="entry name" value="ACETATE KINASE"/>
    <property type="match status" value="1"/>
</dbReference>
<comment type="function">
    <text evidence="9">Catalyzes the formation of acetyl phosphate from acetate and ATP. Can also catalyze the reverse reaction.</text>
</comment>
<comment type="pathway">
    <text evidence="9">Metabolic intermediate biosynthesis; acetyl-CoA biosynthesis; acetyl-CoA from acetate: step 1/2.</text>
</comment>
<evidence type="ECO:0000256" key="3">
    <source>
        <dbReference type="ARBA" id="ARBA00022679"/>
    </source>
</evidence>
<evidence type="ECO:0000256" key="4">
    <source>
        <dbReference type="ARBA" id="ARBA00022723"/>
    </source>
</evidence>
<reference evidence="11 12" key="1">
    <citation type="submission" date="2020-06" db="EMBL/GenBank/DDBJ databases">
        <title>Description of novel acetic acid bacteria.</title>
        <authorList>
            <person name="Sombolestani A."/>
        </authorList>
    </citation>
    <scope>NUCLEOTIDE SEQUENCE [LARGE SCALE GENOMIC DNA]</scope>
    <source>
        <strain evidence="11 12">LMG 27010</strain>
    </source>
</reference>
<dbReference type="Gene3D" id="3.30.420.40">
    <property type="match status" value="2"/>
</dbReference>
<dbReference type="SUPFAM" id="SSF53067">
    <property type="entry name" value="Actin-like ATPase domain"/>
    <property type="match status" value="2"/>
</dbReference>
<feature type="binding site" evidence="9">
    <location>
        <begin position="215"/>
        <end position="219"/>
    </location>
    <ligand>
        <name>ATP</name>
        <dbReference type="ChEBI" id="CHEBI:30616"/>
    </ligand>
</feature>
<dbReference type="GO" id="GO:0008776">
    <property type="term" value="F:acetate kinase activity"/>
    <property type="evidence" value="ECO:0007669"/>
    <property type="project" value="UniProtKB-UniRule"/>
</dbReference>
<dbReference type="EC" id="2.7.2.1" evidence="9"/>
<dbReference type="GO" id="GO:0006083">
    <property type="term" value="P:acetate metabolic process"/>
    <property type="evidence" value="ECO:0007669"/>
    <property type="project" value="TreeGrafter"/>
</dbReference>
<evidence type="ECO:0000256" key="6">
    <source>
        <dbReference type="ARBA" id="ARBA00022777"/>
    </source>
</evidence>
<sequence>MPPYSAEAGAVLALNAGSSSVKFAVYPAGPEARPLARGEVEIGGARPGFVAYDRDGKTIAQQSAQDDGDADRGSMPGIKAVMDWLDTFMGDTPLLGAGHRVVHGGERFTAPCVITDQVLAALDTLTPLAPLHQPASLAPVRALRDHRPQLRQVACFDTAFHAHMPDVAQRLALPRTITDQGVRRYGFHGLSYEHIARRLSDIAPALAKGRTIVAHLGSGASLCALRDGKSIDTTMGFSVLDGLVMGTRCGHLDPGVTLYLAQALGYDHDRLQHLLYHESGLLGVSGRSADMRDLLAHRDDPPVMQALDLYIYRLAREVAGLVSALDGLDGLVFTAGVGEHTPYVRARLCAALGWLGVRLDTQANDRSAPTISAADSAVQVRVEPADEEDVIRRCVLQQIG</sequence>
<gene>
    <name evidence="9" type="primary">ackA</name>
    <name evidence="11" type="ORF">HUK82_13165</name>
</gene>
<dbReference type="InterPro" id="IPR000890">
    <property type="entry name" value="Aliphatic_acid_kin_short-chain"/>
</dbReference>
<evidence type="ECO:0000256" key="9">
    <source>
        <dbReference type="HAMAP-Rule" id="MF_00020"/>
    </source>
</evidence>
<comment type="caution">
    <text evidence="11">The sequence shown here is derived from an EMBL/GenBank/DDBJ whole genome shotgun (WGS) entry which is preliminary data.</text>
</comment>
<dbReference type="GO" id="GO:0005829">
    <property type="term" value="C:cytosol"/>
    <property type="evidence" value="ECO:0007669"/>
    <property type="project" value="TreeGrafter"/>
</dbReference>
<dbReference type="PROSITE" id="PS01076">
    <property type="entry name" value="ACETATE_KINASE_2"/>
    <property type="match status" value="1"/>
</dbReference>
<keyword evidence="6 9" id="KW-0418">Kinase</keyword>
<feature type="site" description="Transition state stabilizer" evidence="9">
    <location>
        <position position="188"/>
    </location>
</feature>
<feature type="binding site" evidence="9">
    <location>
        <position position="100"/>
    </location>
    <ligand>
        <name>substrate</name>
    </ligand>
</feature>
<proteinExistence type="inferred from homology"/>
<keyword evidence="2 9" id="KW-0963">Cytoplasm</keyword>
<dbReference type="GO" id="GO:0006085">
    <property type="term" value="P:acetyl-CoA biosynthetic process"/>
    <property type="evidence" value="ECO:0007669"/>
    <property type="project" value="UniProtKB-UniRule"/>
</dbReference>
<comment type="similarity">
    <text evidence="1 9 10">Belongs to the acetokinase family.</text>
</comment>
<evidence type="ECO:0000256" key="10">
    <source>
        <dbReference type="RuleBase" id="RU003835"/>
    </source>
</evidence>
<dbReference type="InterPro" id="IPR023865">
    <property type="entry name" value="Aliphatic_acid_kinase_CS"/>
</dbReference>
<evidence type="ECO:0000313" key="12">
    <source>
        <dbReference type="Proteomes" id="UP000585665"/>
    </source>
</evidence>
<dbReference type="UniPathway" id="UPA00340">
    <property type="reaction ID" value="UER00458"/>
</dbReference>
<dbReference type="RefSeq" id="WP_176614398.1">
    <property type="nucleotide sequence ID" value="NZ_JABXXR010000138.1"/>
</dbReference>
<evidence type="ECO:0000256" key="7">
    <source>
        <dbReference type="ARBA" id="ARBA00022840"/>
    </source>
</evidence>
<dbReference type="EMBL" id="JABXXR010000138">
    <property type="protein sequence ID" value="NVN41506.1"/>
    <property type="molecule type" value="Genomic_DNA"/>
</dbReference>
<protein>
    <recommendedName>
        <fullName evidence="9">Acetate kinase</fullName>
        <ecNumber evidence="9">2.7.2.1</ecNumber>
    </recommendedName>
    <alternativeName>
        <fullName evidence="9">Acetokinase</fullName>
    </alternativeName>
</protein>
<dbReference type="PIRSF" id="PIRSF000722">
    <property type="entry name" value="Acetate_prop_kin"/>
    <property type="match status" value="1"/>
</dbReference>
<comment type="subcellular location">
    <subcellularLocation>
        <location evidence="9">Cytoplasm</location>
    </subcellularLocation>
</comment>
<comment type="cofactor">
    <cofactor evidence="9">
        <name>Mg(2+)</name>
        <dbReference type="ChEBI" id="CHEBI:18420"/>
    </cofactor>
    <cofactor evidence="9">
        <name>Mn(2+)</name>
        <dbReference type="ChEBI" id="CHEBI:29035"/>
    </cofactor>
    <text evidence="9">Mg(2+). Can also accept Mn(2+).</text>
</comment>